<dbReference type="AlphaFoldDB" id="A0A553P3X5"/>
<dbReference type="OMA" id="FVCKAIC"/>
<accession>A0A553P3X5</accession>
<dbReference type="InterPro" id="IPR052983">
    <property type="entry name" value="MFS_Riboflavin_Transporter"/>
</dbReference>
<dbReference type="SUPFAM" id="SSF103473">
    <property type="entry name" value="MFS general substrate transporter"/>
    <property type="match status" value="1"/>
</dbReference>
<dbReference type="Pfam" id="PF07690">
    <property type="entry name" value="MFS_1"/>
    <property type="match status" value="1"/>
</dbReference>
<proteinExistence type="predicted"/>
<evidence type="ECO:0000256" key="1">
    <source>
        <dbReference type="ARBA" id="ARBA00004141"/>
    </source>
</evidence>
<keyword evidence="2" id="KW-0813">Transport</keyword>
<keyword evidence="5 6" id="KW-0472">Membrane</keyword>
<dbReference type="GO" id="GO:0022857">
    <property type="term" value="F:transmembrane transporter activity"/>
    <property type="evidence" value="ECO:0007669"/>
    <property type="project" value="InterPro"/>
</dbReference>
<feature type="transmembrane region" description="Helical" evidence="6">
    <location>
        <begin position="268"/>
        <end position="287"/>
    </location>
</feature>
<feature type="transmembrane region" description="Helical" evidence="6">
    <location>
        <begin position="206"/>
        <end position="226"/>
    </location>
</feature>
<feature type="transmembrane region" description="Helical" evidence="6">
    <location>
        <begin position="426"/>
        <end position="450"/>
    </location>
</feature>
<dbReference type="Proteomes" id="UP000318571">
    <property type="component" value="Chromosome 7"/>
</dbReference>
<dbReference type="GO" id="GO:0016020">
    <property type="term" value="C:membrane"/>
    <property type="evidence" value="ECO:0007669"/>
    <property type="project" value="UniProtKB-SubCell"/>
</dbReference>
<evidence type="ECO:0000256" key="2">
    <source>
        <dbReference type="ARBA" id="ARBA00022448"/>
    </source>
</evidence>
<dbReference type="InterPro" id="IPR011701">
    <property type="entry name" value="MFS"/>
</dbReference>
<feature type="transmembrane region" description="Helical" evidence="6">
    <location>
        <begin position="399"/>
        <end position="420"/>
    </location>
</feature>
<keyword evidence="8" id="KW-1185">Reference proteome</keyword>
<feature type="transmembrane region" description="Helical" evidence="6">
    <location>
        <begin position="20"/>
        <end position="39"/>
    </location>
</feature>
<dbReference type="PANTHER" id="PTHR43385">
    <property type="entry name" value="RIBOFLAVIN TRANSPORTER RIBJ"/>
    <property type="match status" value="1"/>
</dbReference>
<comment type="subcellular location">
    <subcellularLocation>
        <location evidence="1">Membrane</location>
        <topology evidence="1">Multi-pass membrane protein</topology>
    </subcellularLocation>
</comment>
<evidence type="ECO:0000313" key="7">
    <source>
        <dbReference type="EMBL" id="TRY72373.1"/>
    </source>
</evidence>
<keyword evidence="4 6" id="KW-1133">Transmembrane helix</keyword>
<feature type="transmembrane region" description="Helical" evidence="6">
    <location>
        <begin position="115"/>
        <end position="138"/>
    </location>
</feature>
<reference evidence="7 8" key="1">
    <citation type="journal article" date="2018" name="Nat. Ecol. Evol.">
        <title>Genomic signatures of mitonuclear coevolution across populations of Tigriopus californicus.</title>
        <authorList>
            <person name="Barreto F.S."/>
            <person name="Watson E.T."/>
            <person name="Lima T.G."/>
            <person name="Willett C.S."/>
            <person name="Edmands S."/>
            <person name="Li W."/>
            <person name="Burton R.S."/>
        </authorList>
    </citation>
    <scope>NUCLEOTIDE SEQUENCE [LARGE SCALE GENOMIC DNA]</scope>
    <source>
        <strain evidence="7 8">San Diego</strain>
    </source>
</reference>
<dbReference type="EMBL" id="VCGU01000008">
    <property type="protein sequence ID" value="TRY72373.1"/>
    <property type="molecule type" value="Genomic_DNA"/>
</dbReference>
<dbReference type="PANTHER" id="PTHR43385:SF1">
    <property type="entry name" value="RIBOFLAVIN TRANSPORTER RIBJ"/>
    <property type="match status" value="1"/>
</dbReference>
<keyword evidence="3 6" id="KW-0812">Transmembrane</keyword>
<dbReference type="STRING" id="6832.A0A553P3X5"/>
<evidence type="ECO:0000256" key="4">
    <source>
        <dbReference type="ARBA" id="ARBA00022989"/>
    </source>
</evidence>
<feature type="transmembrane region" description="Helical" evidence="6">
    <location>
        <begin position="334"/>
        <end position="356"/>
    </location>
</feature>
<dbReference type="InterPro" id="IPR036259">
    <property type="entry name" value="MFS_trans_sf"/>
</dbReference>
<evidence type="ECO:0000256" key="3">
    <source>
        <dbReference type="ARBA" id="ARBA00022692"/>
    </source>
</evidence>
<evidence type="ECO:0000313" key="8">
    <source>
        <dbReference type="Proteomes" id="UP000318571"/>
    </source>
</evidence>
<comment type="caution">
    <text evidence="7">The sequence shown here is derived from an EMBL/GenBank/DDBJ whole genome shotgun (WGS) entry which is preliminary data.</text>
</comment>
<evidence type="ECO:0000256" key="6">
    <source>
        <dbReference type="SAM" id="Phobius"/>
    </source>
</evidence>
<organism evidence="7 8">
    <name type="scientific">Tigriopus californicus</name>
    <name type="common">Marine copepod</name>
    <dbReference type="NCBI Taxonomy" id="6832"/>
    <lineage>
        <taxon>Eukaryota</taxon>
        <taxon>Metazoa</taxon>
        <taxon>Ecdysozoa</taxon>
        <taxon>Arthropoda</taxon>
        <taxon>Crustacea</taxon>
        <taxon>Multicrustacea</taxon>
        <taxon>Hexanauplia</taxon>
        <taxon>Copepoda</taxon>
        <taxon>Harpacticoida</taxon>
        <taxon>Harpacticidae</taxon>
        <taxon>Tigriopus</taxon>
    </lineage>
</organism>
<protein>
    <recommendedName>
        <fullName evidence="9">Major facilitator superfamily (MFS) profile domain-containing protein</fullName>
    </recommendedName>
</protein>
<gene>
    <name evidence="7" type="ORF">TCAL_09716</name>
</gene>
<name>A0A553P3X5_TIGCA</name>
<feature type="transmembrane region" description="Helical" evidence="6">
    <location>
        <begin position="150"/>
        <end position="167"/>
    </location>
</feature>
<dbReference type="Gene3D" id="1.20.1250.20">
    <property type="entry name" value="MFS general substrate transporter like domains"/>
    <property type="match status" value="2"/>
</dbReference>
<evidence type="ECO:0000256" key="5">
    <source>
        <dbReference type="ARBA" id="ARBA00023136"/>
    </source>
</evidence>
<evidence type="ECO:0008006" key="9">
    <source>
        <dbReference type="Google" id="ProtNLM"/>
    </source>
</evidence>
<sequence length="466" mass="51664">MSGNISYLKIGSWTLPKRGLFVLFGSTLILVACSLDYSYGNLNTYVTSYLRKNNPQITYADWVFVSQSKTIFGAILSPFGGEVARRLGIRLSLIIGSIIYAGGYLLTYFSLDWGLWPVVFTIGAFHGIGYGLTYTPAISSILKWFPAHKGTFASIAVAGYGFGSVIWNPVETAFVNPGNEEAQYPNGTTSGDKYFTDEDLLGRVPYLFLLIGGSIALMQIISILAIRDPSDDEERELLGNMTILMEDLVEKEDKSLHSVKPKGAVKTWAFWIFYISFFSMNLLTLFISNYQKAFGLQFIDDDKFLSLASTLQNVMNGASRIFWGIIYDKFGYKFTMMFVTCISTAFAASFGNIVFLEKNSTGVKIFFAVWSCGVYATNPGAYACFPPQIMKCFGPKHNATLYGLIFTASIFCSIVLLTVAQTLFPIIGYTGMFAVTGLVGALSIVVTLTWREELDEEEEVEKKEVI</sequence>
<feature type="transmembrane region" description="Helical" evidence="6">
    <location>
        <begin position="91"/>
        <end position="109"/>
    </location>
</feature>